<dbReference type="Proteomes" id="UP000681720">
    <property type="component" value="Unassembled WGS sequence"/>
</dbReference>
<evidence type="ECO:0000313" key="2">
    <source>
        <dbReference type="EMBL" id="CAF5208782.1"/>
    </source>
</evidence>
<sequence>LINYDRKNLYDNNIYRESTIITLSILWSISFDENIKKILEKTEQDFFDILQKINLNTNEVSVKQATCGLLYNLDRLDLSQVSSIFQL</sequence>
<dbReference type="EMBL" id="CAJOBJ010351458">
    <property type="protein sequence ID" value="CAF5208782.1"/>
    <property type="molecule type" value="Genomic_DNA"/>
</dbReference>
<feature type="non-terminal residue" evidence="2">
    <location>
        <position position="1"/>
    </location>
</feature>
<gene>
    <name evidence="1" type="ORF">BYL167_LOCUS69024</name>
    <name evidence="2" type="ORF">GIL414_LOCUS79069</name>
</gene>
<dbReference type="AlphaFoldDB" id="A0A8S3IXR2"/>
<protein>
    <submittedName>
        <fullName evidence="2">Uncharacterized protein</fullName>
    </submittedName>
</protein>
<reference evidence="2" key="1">
    <citation type="submission" date="2021-02" db="EMBL/GenBank/DDBJ databases">
        <authorList>
            <person name="Nowell W R."/>
        </authorList>
    </citation>
    <scope>NUCLEOTIDE SEQUENCE</scope>
</reference>
<evidence type="ECO:0000313" key="3">
    <source>
        <dbReference type="Proteomes" id="UP000681720"/>
    </source>
</evidence>
<accession>A0A8S3IXR2</accession>
<dbReference type="Proteomes" id="UP000681967">
    <property type="component" value="Unassembled WGS sequence"/>
</dbReference>
<name>A0A8S3IXR2_9BILA</name>
<dbReference type="EMBL" id="CAJOBH010249278">
    <property type="protein sequence ID" value="CAF5134163.1"/>
    <property type="molecule type" value="Genomic_DNA"/>
</dbReference>
<comment type="caution">
    <text evidence="2">The sequence shown here is derived from an EMBL/GenBank/DDBJ whole genome shotgun (WGS) entry which is preliminary data.</text>
</comment>
<organism evidence="2 3">
    <name type="scientific">Rotaria magnacalcarata</name>
    <dbReference type="NCBI Taxonomy" id="392030"/>
    <lineage>
        <taxon>Eukaryota</taxon>
        <taxon>Metazoa</taxon>
        <taxon>Spiralia</taxon>
        <taxon>Gnathifera</taxon>
        <taxon>Rotifera</taxon>
        <taxon>Eurotatoria</taxon>
        <taxon>Bdelloidea</taxon>
        <taxon>Philodinida</taxon>
        <taxon>Philodinidae</taxon>
        <taxon>Rotaria</taxon>
    </lineage>
</organism>
<proteinExistence type="predicted"/>
<evidence type="ECO:0000313" key="1">
    <source>
        <dbReference type="EMBL" id="CAF5134163.1"/>
    </source>
</evidence>